<name>A0AAV9W0M6_9PEZI</name>
<accession>A0AAV9W0M6</accession>
<proteinExistence type="predicted"/>
<protein>
    <submittedName>
        <fullName evidence="1">Uncharacterized protein</fullName>
    </submittedName>
</protein>
<evidence type="ECO:0000313" key="1">
    <source>
        <dbReference type="EMBL" id="KAK6500043.1"/>
    </source>
</evidence>
<sequence length="182" mass="21052">MYAFQESYPPVEERNTEYDNDILSFLWRQRIAAQEQYEPAGGIALQDKRRCRHFVKTPDLLKPSAIYIWHLYLEAFNPNVRDFISNYCSRNASFLHMMISTPPAALAGKDTEKPILAPSASLVQENPEVLWYSISKLSDNPESLFEGISTLDDMESAERFCLFTIFLSNLQEENQDITWKSI</sequence>
<dbReference type="AlphaFoldDB" id="A0AAV9W0M6"/>
<reference evidence="1 2" key="1">
    <citation type="submission" date="2023-08" db="EMBL/GenBank/DDBJ databases">
        <authorList>
            <person name="Palmer J.M."/>
        </authorList>
    </citation>
    <scope>NUCLEOTIDE SEQUENCE [LARGE SCALE GENOMIC DNA]</scope>
    <source>
        <strain evidence="1 2">TWF481</strain>
    </source>
</reference>
<organism evidence="1 2">
    <name type="scientific">Arthrobotrys musiformis</name>
    <dbReference type="NCBI Taxonomy" id="47236"/>
    <lineage>
        <taxon>Eukaryota</taxon>
        <taxon>Fungi</taxon>
        <taxon>Dikarya</taxon>
        <taxon>Ascomycota</taxon>
        <taxon>Pezizomycotina</taxon>
        <taxon>Orbiliomycetes</taxon>
        <taxon>Orbiliales</taxon>
        <taxon>Orbiliaceae</taxon>
        <taxon>Arthrobotrys</taxon>
    </lineage>
</organism>
<gene>
    <name evidence="1" type="ORF">TWF481_010400</name>
</gene>
<dbReference type="Proteomes" id="UP001370758">
    <property type="component" value="Unassembled WGS sequence"/>
</dbReference>
<dbReference type="EMBL" id="JAVHJL010000007">
    <property type="protein sequence ID" value="KAK6500043.1"/>
    <property type="molecule type" value="Genomic_DNA"/>
</dbReference>
<comment type="caution">
    <text evidence="1">The sequence shown here is derived from an EMBL/GenBank/DDBJ whole genome shotgun (WGS) entry which is preliminary data.</text>
</comment>
<evidence type="ECO:0000313" key="2">
    <source>
        <dbReference type="Proteomes" id="UP001370758"/>
    </source>
</evidence>
<keyword evidence="2" id="KW-1185">Reference proteome</keyword>